<organism evidence="2 3">
    <name type="scientific">Caerostris extrusa</name>
    <name type="common">Bark spider</name>
    <name type="synonym">Caerostris bankana</name>
    <dbReference type="NCBI Taxonomy" id="172846"/>
    <lineage>
        <taxon>Eukaryota</taxon>
        <taxon>Metazoa</taxon>
        <taxon>Ecdysozoa</taxon>
        <taxon>Arthropoda</taxon>
        <taxon>Chelicerata</taxon>
        <taxon>Arachnida</taxon>
        <taxon>Araneae</taxon>
        <taxon>Araneomorphae</taxon>
        <taxon>Entelegynae</taxon>
        <taxon>Araneoidea</taxon>
        <taxon>Araneidae</taxon>
        <taxon>Caerostris</taxon>
    </lineage>
</organism>
<comment type="caution">
    <text evidence="2">The sequence shown here is derived from an EMBL/GenBank/DDBJ whole genome shotgun (WGS) entry which is preliminary data.</text>
</comment>
<accession>A0AAV4NAZ6</accession>
<reference evidence="2 3" key="1">
    <citation type="submission" date="2021-06" db="EMBL/GenBank/DDBJ databases">
        <title>Caerostris extrusa draft genome.</title>
        <authorList>
            <person name="Kono N."/>
            <person name="Arakawa K."/>
        </authorList>
    </citation>
    <scope>NUCLEOTIDE SEQUENCE [LARGE SCALE GENOMIC DNA]</scope>
</reference>
<evidence type="ECO:0000313" key="3">
    <source>
        <dbReference type="Proteomes" id="UP001054945"/>
    </source>
</evidence>
<feature type="region of interest" description="Disordered" evidence="1">
    <location>
        <begin position="31"/>
        <end position="61"/>
    </location>
</feature>
<proteinExistence type="predicted"/>
<name>A0AAV4NAZ6_CAEEX</name>
<dbReference type="EMBL" id="BPLR01020716">
    <property type="protein sequence ID" value="GIX81823.1"/>
    <property type="molecule type" value="Genomic_DNA"/>
</dbReference>
<protein>
    <submittedName>
        <fullName evidence="2">Uncharacterized protein</fullName>
    </submittedName>
</protein>
<keyword evidence="3" id="KW-1185">Reference proteome</keyword>
<dbReference type="Proteomes" id="UP001054945">
    <property type="component" value="Unassembled WGS sequence"/>
</dbReference>
<gene>
    <name evidence="2" type="ORF">CEXT_214391</name>
</gene>
<evidence type="ECO:0000313" key="2">
    <source>
        <dbReference type="EMBL" id="GIX81823.1"/>
    </source>
</evidence>
<evidence type="ECO:0000256" key="1">
    <source>
        <dbReference type="SAM" id="MobiDB-lite"/>
    </source>
</evidence>
<sequence length="75" mass="8197">MQKSCDRAACTIHQSQTAAFLILKCSRKRISEEGANKGRPRRKNNPGNPTPNAPDISGTLCQWDGAARNDRWGSG</sequence>
<dbReference type="AlphaFoldDB" id="A0AAV4NAZ6"/>